<gene>
    <name evidence="9" type="ORF">TSAR_016749</name>
</gene>
<name>A0A232EE68_9HYME</name>
<feature type="non-terminal residue" evidence="9">
    <location>
        <position position="261"/>
    </location>
</feature>
<keyword evidence="6" id="KW-0804">Transcription</keyword>
<protein>
    <recommendedName>
        <fullName evidence="8">BED-type domain-containing protein</fullName>
    </recommendedName>
</protein>
<dbReference type="InterPro" id="IPR012337">
    <property type="entry name" value="RNaseH-like_sf"/>
</dbReference>
<sequence length="261" mass="30195">MEADCENSVQEKVTKETYFDIVKKEEGKDKHATCKTCKRNIPMEGGNTTALKSHLKSCNYKGFEKMYQNEKKSVPSNQKTMDSFKTPQNQKVNWERFRSCWIAYKNLPINFFDDDLTQKMFSQLNPLRISMRNEIMKEFPKMESNLIKILHKNDSKFSFTVDAATFKNNCSYYGIRIHFIDNNFVMQAVGLDLVASDSKYAGKIIVDFFYSTIVRYGILHKVQGITDDNVASNTTFINQLGDENSEEEENISESLLKLRAL</sequence>
<dbReference type="PANTHER" id="PTHR46481:SF10">
    <property type="entry name" value="ZINC FINGER BED DOMAIN-CONTAINING PROTEIN 39"/>
    <property type="match status" value="1"/>
</dbReference>
<dbReference type="AlphaFoldDB" id="A0A232EE68"/>
<evidence type="ECO:0000259" key="8">
    <source>
        <dbReference type="Pfam" id="PF02892"/>
    </source>
</evidence>
<keyword evidence="7" id="KW-0539">Nucleus</keyword>
<dbReference type="SUPFAM" id="SSF53098">
    <property type="entry name" value="Ribonuclease H-like"/>
    <property type="match status" value="1"/>
</dbReference>
<keyword evidence="10" id="KW-1185">Reference proteome</keyword>
<keyword evidence="5" id="KW-0805">Transcription regulation</keyword>
<evidence type="ECO:0000256" key="2">
    <source>
        <dbReference type="ARBA" id="ARBA00022723"/>
    </source>
</evidence>
<dbReference type="SMART" id="SM00614">
    <property type="entry name" value="ZnF_BED"/>
    <property type="match status" value="1"/>
</dbReference>
<dbReference type="STRING" id="543379.A0A232EE68"/>
<dbReference type="GO" id="GO:0005634">
    <property type="term" value="C:nucleus"/>
    <property type="evidence" value="ECO:0007669"/>
    <property type="project" value="UniProtKB-SubCell"/>
</dbReference>
<comment type="caution">
    <text evidence="9">The sequence shown here is derived from an EMBL/GenBank/DDBJ whole genome shotgun (WGS) entry which is preliminary data.</text>
</comment>
<dbReference type="InterPro" id="IPR052035">
    <property type="entry name" value="ZnF_BED_domain_contain"/>
</dbReference>
<dbReference type="GO" id="GO:0009791">
    <property type="term" value="P:post-embryonic development"/>
    <property type="evidence" value="ECO:0007669"/>
    <property type="project" value="UniProtKB-ARBA"/>
</dbReference>
<keyword evidence="2" id="KW-0479">Metal-binding</keyword>
<evidence type="ECO:0000256" key="7">
    <source>
        <dbReference type="ARBA" id="ARBA00023242"/>
    </source>
</evidence>
<dbReference type="Proteomes" id="UP000215335">
    <property type="component" value="Unassembled WGS sequence"/>
</dbReference>
<dbReference type="EMBL" id="NNAY01005523">
    <property type="protein sequence ID" value="OXU16649.1"/>
    <property type="molecule type" value="Genomic_DNA"/>
</dbReference>
<dbReference type="SUPFAM" id="SSF57667">
    <property type="entry name" value="beta-beta-alpha zinc fingers"/>
    <property type="match status" value="1"/>
</dbReference>
<organism evidence="9 10">
    <name type="scientific">Trichomalopsis sarcophagae</name>
    <dbReference type="NCBI Taxonomy" id="543379"/>
    <lineage>
        <taxon>Eukaryota</taxon>
        <taxon>Metazoa</taxon>
        <taxon>Ecdysozoa</taxon>
        <taxon>Arthropoda</taxon>
        <taxon>Hexapoda</taxon>
        <taxon>Insecta</taxon>
        <taxon>Pterygota</taxon>
        <taxon>Neoptera</taxon>
        <taxon>Endopterygota</taxon>
        <taxon>Hymenoptera</taxon>
        <taxon>Apocrita</taxon>
        <taxon>Proctotrupomorpha</taxon>
        <taxon>Chalcidoidea</taxon>
        <taxon>Pteromalidae</taxon>
        <taxon>Pteromalinae</taxon>
        <taxon>Trichomalopsis</taxon>
    </lineage>
</organism>
<dbReference type="OrthoDB" id="261614at2759"/>
<dbReference type="GO" id="GO:0003677">
    <property type="term" value="F:DNA binding"/>
    <property type="evidence" value="ECO:0007669"/>
    <property type="project" value="InterPro"/>
</dbReference>
<dbReference type="InterPro" id="IPR003656">
    <property type="entry name" value="Znf_BED"/>
</dbReference>
<evidence type="ECO:0000313" key="9">
    <source>
        <dbReference type="EMBL" id="OXU16649.1"/>
    </source>
</evidence>
<evidence type="ECO:0000256" key="1">
    <source>
        <dbReference type="ARBA" id="ARBA00004123"/>
    </source>
</evidence>
<dbReference type="InterPro" id="IPR036236">
    <property type="entry name" value="Znf_C2H2_sf"/>
</dbReference>
<feature type="domain" description="BED-type" evidence="8">
    <location>
        <begin position="18"/>
        <end position="58"/>
    </location>
</feature>
<comment type="subcellular location">
    <subcellularLocation>
        <location evidence="1">Nucleus</location>
    </subcellularLocation>
</comment>
<evidence type="ECO:0000256" key="5">
    <source>
        <dbReference type="ARBA" id="ARBA00023015"/>
    </source>
</evidence>
<reference evidence="9 10" key="1">
    <citation type="journal article" date="2017" name="Curr. Biol.">
        <title>The Evolution of Venom by Co-option of Single-Copy Genes.</title>
        <authorList>
            <person name="Martinson E.O."/>
            <person name="Mrinalini"/>
            <person name="Kelkar Y.D."/>
            <person name="Chang C.H."/>
            <person name="Werren J.H."/>
        </authorList>
    </citation>
    <scope>NUCLEOTIDE SEQUENCE [LARGE SCALE GENOMIC DNA]</scope>
    <source>
        <strain evidence="9 10">Alberta</strain>
        <tissue evidence="9">Whole body</tissue>
    </source>
</reference>
<dbReference type="GO" id="GO:0008270">
    <property type="term" value="F:zinc ion binding"/>
    <property type="evidence" value="ECO:0007669"/>
    <property type="project" value="UniProtKB-KW"/>
</dbReference>
<keyword evidence="4" id="KW-0862">Zinc</keyword>
<evidence type="ECO:0000313" key="10">
    <source>
        <dbReference type="Proteomes" id="UP000215335"/>
    </source>
</evidence>
<accession>A0A232EE68</accession>
<evidence type="ECO:0000256" key="3">
    <source>
        <dbReference type="ARBA" id="ARBA00022771"/>
    </source>
</evidence>
<proteinExistence type="predicted"/>
<dbReference type="Pfam" id="PF02892">
    <property type="entry name" value="zf-BED"/>
    <property type="match status" value="1"/>
</dbReference>
<evidence type="ECO:0000256" key="6">
    <source>
        <dbReference type="ARBA" id="ARBA00023163"/>
    </source>
</evidence>
<dbReference type="PANTHER" id="PTHR46481">
    <property type="entry name" value="ZINC FINGER BED DOMAIN-CONTAINING PROTEIN 4"/>
    <property type="match status" value="1"/>
</dbReference>
<keyword evidence="3" id="KW-0863">Zinc-finger</keyword>
<evidence type="ECO:0000256" key="4">
    <source>
        <dbReference type="ARBA" id="ARBA00022833"/>
    </source>
</evidence>